<comment type="caution">
    <text evidence="3">The sequence shown here is derived from an EMBL/GenBank/DDBJ whole genome shotgun (WGS) entry which is preliminary data.</text>
</comment>
<feature type="compositionally biased region" description="Acidic residues" evidence="1">
    <location>
        <begin position="779"/>
        <end position="794"/>
    </location>
</feature>
<feature type="region of interest" description="Disordered" evidence="1">
    <location>
        <begin position="582"/>
        <end position="613"/>
    </location>
</feature>
<feature type="compositionally biased region" description="Basic residues" evidence="1">
    <location>
        <begin position="74"/>
        <end position="86"/>
    </location>
</feature>
<organism evidence="3 4">
    <name type="scientific">Ladona fulva</name>
    <name type="common">Scarce chaser dragonfly</name>
    <name type="synonym">Libellula fulva</name>
    <dbReference type="NCBI Taxonomy" id="123851"/>
    <lineage>
        <taxon>Eukaryota</taxon>
        <taxon>Metazoa</taxon>
        <taxon>Ecdysozoa</taxon>
        <taxon>Arthropoda</taxon>
        <taxon>Hexapoda</taxon>
        <taxon>Insecta</taxon>
        <taxon>Pterygota</taxon>
        <taxon>Palaeoptera</taxon>
        <taxon>Odonata</taxon>
        <taxon>Epiprocta</taxon>
        <taxon>Anisoptera</taxon>
        <taxon>Libelluloidea</taxon>
        <taxon>Libellulidae</taxon>
        <taxon>Ladona</taxon>
    </lineage>
</organism>
<feature type="compositionally biased region" description="Basic and acidic residues" evidence="1">
    <location>
        <begin position="502"/>
        <end position="511"/>
    </location>
</feature>
<feature type="region of interest" description="Disordered" evidence="1">
    <location>
        <begin position="253"/>
        <end position="308"/>
    </location>
</feature>
<reference evidence="3" key="1">
    <citation type="submission" date="2013-04" db="EMBL/GenBank/DDBJ databases">
        <authorList>
            <person name="Qu J."/>
            <person name="Murali S.C."/>
            <person name="Bandaranaike D."/>
            <person name="Bellair M."/>
            <person name="Blankenburg K."/>
            <person name="Chao H."/>
            <person name="Dinh H."/>
            <person name="Doddapaneni H."/>
            <person name="Downs B."/>
            <person name="Dugan-Rocha S."/>
            <person name="Elkadiri S."/>
            <person name="Gnanaolivu R.D."/>
            <person name="Hernandez B."/>
            <person name="Javaid M."/>
            <person name="Jayaseelan J.C."/>
            <person name="Lee S."/>
            <person name="Li M."/>
            <person name="Ming W."/>
            <person name="Munidasa M."/>
            <person name="Muniz J."/>
            <person name="Nguyen L."/>
            <person name="Ongeri F."/>
            <person name="Osuji N."/>
            <person name="Pu L.-L."/>
            <person name="Puazo M."/>
            <person name="Qu C."/>
            <person name="Quiroz J."/>
            <person name="Raj R."/>
            <person name="Weissenberger G."/>
            <person name="Xin Y."/>
            <person name="Zou X."/>
            <person name="Han Y."/>
            <person name="Richards S."/>
            <person name="Worley K."/>
            <person name="Muzny D."/>
            <person name="Gibbs R."/>
        </authorList>
    </citation>
    <scope>NUCLEOTIDE SEQUENCE</scope>
    <source>
        <strain evidence="3">Sampled in the wild</strain>
    </source>
</reference>
<dbReference type="Proteomes" id="UP000792457">
    <property type="component" value="Unassembled WGS sequence"/>
</dbReference>
<accession>A0A8K0KRC0</accession>
<feature type="chain" id="PRO_5035463567" evidence="2">
    <location>
        <begin position="16"/>
        <end position="794"/>
    </location>
</feature>
<evidence type="ECO:0000256" key="2">
    <source>
        <dbReference type="SAM" id="SignalP"/>
    </source>
</evidence>
<dbReference type="AlphaFoldDB" id="A0A8K0KRC0"/>
<protein>
    <submittedName>
        <fullName evidence="3">Uncharacterized protein</fullName>
    </submittedName>
</protein>
<feature type="compositionally biased region" description="Basic and acidic residues" evidence="1">
    <location>
        <begin position="253"/>
        <end position="276"/>
    </location>
</feature>
<proteinExistence type="predicted"/>
<feature type="compositionally biased region" description="Polar residues" evidence="1">
    <location>
        <begin position="133"/>
        <end position="151"/>
    </location>
</feature>
<evidence type="ECO:0000313" key="4">
    <source>
        <dbReference type="Proteomes" id="UP000792457"/>
    </source>
</evidence>
<name>A0A8K0KRC0_LADFU</name>
<reference evidence="3" key="2">
    <citation type="submission" date="2017-10" db="EMBL/GenBank/DDBJ databases">
        <title>Ladona fulva Genome sequencing and assembly.</title>
        <authorList>
            <person name="Murali S."/>
            <person name="Richards S."/>
            <person name="Bandaranaike D."/>
            <person name="Bellair M."/>
            <person name="Blankenburg K."/>
            <person name="Chao H."/>
            <person name="Dinh H."/>
            <person name="Doddapaneni H."/>
            <person name="Dugan-Rocha S."/>
            <person name="Elkadiri S."/>
            <person name="Gnanaolivu R."/>
            <person name="Hernandez B."/>
            <person name="Skinner E."/>
            <person name="Javaid M."/>
            <person name="Lee S."/>
            <person name="Li M."/>
            <person name="Ming W."/>
            <person name="Munidasa M."/>
            <person name="Muniz J."/>
            <person name="Nguyen L."/>
            <person name="Hughes D."/>
            <person name="Osuji N."/>
            <person name="Pu L.-L."/>
            <person name="Puazo M."/>
            <person name="Qu C."/>
            <person name="Quiroz J."/>
            <person name="Raj R."/>
            <person name="Weissenberger G."/>
            <person name="Xin Y."/>
            <person name="Zou X."/>
            <person name="Han Y."/>
            <person name="Worley K."/>
            <person name="Muzny D."/>
            <person name="Gibbs R."/>
        </authorList>
    </citation>
    <scope>NUCLEOTIDE SEQUENCE</scope>
    <source>
        <strain evidence="3">Sampled in the wild</strain>
    </source>
</reference>
<feature type="region of interest" description="Disordered" evidence="1">
    <location>
        <begin position="60"/>
        <end position="96"/>
    </location>
</feature>
<feature type="signal peptide" evidence="2">
    <location>
        <begin position="1"/>
        <end position="15"/>
    </location>
</feature>
<feature type="region of interest" description="Disordered" evidence="1">
    <location>
        <begin position="754"/>
        <end position="794"/>
    </location>
</feature>
<feature type="non-terminal residue" evidence="3">
    <location>
        <position position="794"/>
    </location>
</feature>
<keyword evidence="2" id="KW-0732">Signal</keyword>
<feature type="region of interest" description="Disordered" evidence="1">
    <location>
        <begin position="658"/>
        <end position="685"/>
    </location>
</feature>
<sequence>MWGWMGALTQELILAIPFGHCTQRDSASRTVERGVPFPPIHPLHGISQSIHIHPSAEVPQGAVPVAPSSDGGSQRRRKKKRRRKRRRGEDYDGEDGPVVVVRLGNVGPLVMNQPQIDSPLLFPKGEGGRDAEASSTDCSELSGQPESSSGAEESVPVEELEDTGTQVEDEEMFQGVLMRDAEVSAQRDILLPEIRAEKEVTMNAETKEVSTQSPPEMAVQVNVLVTSPVSHICQIQMPEMPMEKAVNDNNVEKMKEEKEKQTEEKEDVPVQKETPKQVRKNSGRGKNDNKHTSPPAKAATLMEKDPESEPVRVYIEKMEVLEPQLTISNSTELDPKSSMVPAPIGETINNLLKEDVSLQLPMVEKKVEMDKFPGISMIASDISEKKDLQNSTPKIIPESQKVEPPKALFPDSFIFKPEPYKHPMLKHSKREIKDDPLLNEGNIVLREVNNECTMVDKVKKSPSEEEPSVSRHFVDMPKRRTRLKKPPEKEETPETVLLSNEVTEKTSKPDVKNTISLEDGRKEKEIKNKPLESENLLTGVIGPTGDKEDSEMPAETLTEVVSKWLEENLDALPDTTKEIMEKTEEEKEAEEENMTGSKNGVGNPFPVPSSSLSEEMKSNECECENVAKHECVSNVCDSAISKDGPVKRVANHKIGEVLKSKDKYDEDGGRQSEESDESCEWEPMTVEIPKKNFGDLETWKRLWSGIGGSSEAIRSLSYRGADDEEEDEMRKVRESMCDPNASVAKYYCLGSRDTKSLSPEEGPVQSDIPVQTDSGVQSDVEDDSVTTAEEAFEE</sequence>
<feature type="compositionally biased region" description="Basic and acidic residues" evidence="1">
    <location>
        <begin position="518"/>
        <end position="532"/>
    </location>
</feature>
<keyword evidence="4" id="KW-1185">Reference proteome</keyword>
<feature type="compositionally biased region" description="Polar residues" evidence="1">
    <location>
        <begin position="768"/>
        <end position="777"/>
    </location>
</feature>
<gene>
    <name evidence="3" type="ORF">J437_LFUL017134</name>
</gene>
<feature type="region of interest" description="Disordered" evidence="1">
    <location>
        <begin position="458"/>
        <end position="555"/>
    </location>
</feature>
<dbReference type="EMBL" id="KZ311941">
    <property type="protein sequence ID" value="KAG8240151.1"/>
    <property type="molecule type" value="Genomic_DNA"/>
</dbReference>
<feature type="compositionally biased region" description="Acidic residues" evidence="1">
    <location>
        <begin position="155"/>
        <end position="167"/>
    </location>
</feature>
<evidence type="ECO:0000313" key="3">
    <source>
        <dbReference type="EMBL" id="KAG8240151.1"/>
    </source>
</evidence>
<feature type="compositionally biased region" description="Basic and acidic residues" evidence="1">
    <location>
        <begin position="658"/>
        <end position="673"/>
    </location>
</feature>
<feature type="compositionally biased region" description="Basic and acidic residues" evidence="1">
    <location>
        <begin position="458"/>
        <end position="478"/>
    </location>
</feature>
<feature type="region of interest" description="Disordered" evidence="1">
    <location>
        <begin position="112"/>
        <end position="167"/>
    </location>
</feature>
<evidence type="ECO:0000256" key="1">
    <source>
        <dbReference type="SAM" id="MobiDB-lite"/>
    </source>
</evidence>